<keyword evidence="1" id="KW-0472">Membrane</keyword>
<dbReference type="HOGENOM" id="CLU_966382_0_0_1"/>
<proteinExistence type="predicted"/>
<reference evidence="2 3" key="1">
    <citation type="submission" date="2009-12" db="EMBL/GenBank/DDBJ databases">
        <title>The draft genome of Batrachochytrium dendrobatidis.</title>
        <authorList>
            <consortium name="US DOE Joint Genome Institute (JGI-PGF)"/>
            <person name="Kuo A."/>
            <person name="Salamov A."/>
            <person name="Schmutz J."/>
            <person name="Lucas S."/>
            <person name="Pitluck S."/>
            <person name="Rosenblum E."/>
            <person name="Stajich J."/>
            <person name="Eisen M."/>
            <person name="Grigoriev I.V."/>
        </authorList>
    </citation>
    <scope>NUCLEOTIDE SEQUENCE [LARGE SCALE GENOMIC DNA]</scope>
    <source>
        <strain evidence="3">JAM81 / FGSC 10211</strain>
    </source>
</reference>
<feature type="transmembrane region" description="Helical" evidence="1">
    <location>
        <begin position="6"/>
        <end position="29"/>
    </location>
</feature>
<sequence length="288" mass="30873">MKFAQSTLLMLGCEAISGMLAVSASYIMLANSQHMSMKHKSMISSSTTTTLAVTSTSTTTLTASLPTTLARVSVPSHKNLTVSDMTCRILEPIITQVIQGINSIKTHIVPHFINTLYPITDTIFTNLQNQITSALNITTQTTLIYALNQNVSITPIILQTVLDDATLRVVMDITTTKKIVTALHNATTGTISAWIATSHVGDAVGTMLGTLTQVGNPEFARFALLQALDVNIVITTNTTIPFTVKNISDILTAVVLSGFDMSGSVTRSTLFAAYFAANDKGNEARENK</sequence>
<dbReference type="RefSeq" id="XP_006680676.1">
    <property type="nucleotide sequence ID" value="XM_006680613.1"/>
</dbReference>
<keyword evidence="1" id="KW-0812">Transmembrane</keyword>
<accession>F4P7L4</accession>
<gene>
    <name evidence="2" type="ORF">BATDEDRAFT_26474</name>
</gene>
<evidence type="ECO:0000313" key="2">
    <source>
        <dbReference type="EMBL" id="EGF78444.1"/>
    </source>
</evidence>
<keyword evidence="3" id="KW-1185">Reference proteome</keyword>
<protein>
    <submittedName>
        <fullName evidence="2">Uncharacterized protein</fullName>
    </submittedName>
</protein>
<organism evidence="2 3">
    <name type="scientific">Batrachochytrium dendrobatidis (strain JAM81 / FGSC 10211)</name>
    <name type="common">Frog chytrid fungus</name>
    <dbReference type="NCBI Taxonomy" id="684364"/>
    <lineage>
        <taxon>Eukaryota</taxon>
        <taxon>Fungi</taxon>
        <taxon>Fungi incertae sedis</taxon>
        <taxon>Chytridiomycota</taxon>
        <taxon>Chytridiomycota incertae sedis</taxon>
        <taxon>Chytridiomycetes</taxon>
        <taxon>Rhizophydiales</taxon>
        <taxon>Rhizophydiales incertae sedis</taxon>
        <taxon>Batrachochytrium</taxon>
    </lineage>
</organism>
<evidence type="ECO:0000313" key="3">
    <source>
        <dbReference type="Proteomes" id="UP000007241"/>
    </source>
</evidence>
<keyword evidence="1" id="KW-1133">Transmembrane helix</keyword>
<dbReference type="Proteomes" id="UP000007241">
    <property type="component" value="Unassembled WGS sequence"/>
</dbReference>
<name>F4P7L4_BATDJ</name>
<dbReference type="GeneID" id="18239041"/>
<dbReference type="AlphaFoldDB" id="F4P7L4"/>
<evidence type="ECO:0000256" key="1">
    <source>
        <dbReference type="SAM" id="Phobius"/>
    </source>
</evidence>
<dbReference type="InParanoid" id="F4P7L4"/>
<dbReference type="EMBL" id="GL882888">
    <property type="protein sequence ID" value="EGF78444.1"/>
    <property type="molecule type" value="Genomic_DNA"/>
</dbReference>